<evidence type="ECO:0000313" key="10">
    <source>
        <dbReference type="Proteomes" id="UP000288024"/>
    </source>
</evidence>
<keyword evidence="4" id="KW-1003">Cell membrane</keyword>
<organism evidence="9 10">
    <name type="scientific">Niallia taxi</name>
    <dbReference type="NCBI Taxonomy" id="2499688"/>
    <lineage>
        <taxon>Bacteria</taxon>
        <taxon>Bacillati</taxon>
        <taxon>Bacillota</taxon>
        <taxon>Bacilli</taxon>
        <taxon>Bacillales</taxon>
        <taxon>Bacillaceae</taxon>
        <taxon>Niallia</taxon>
    </lineage>
</organism>
<reference evidence="9 10" key="1">
    <citation type="submission" date="2019-01" db="EMBL/GenBank/DDBJ databases">
        <title>Bacillus sp. M5HDSG1-1, whole genome shotgun sequence.</title>
        <authorList>
            <person name="Tuo L."/>
        </authorList>
    </citation>
    <scope>NUCLEOTIDE SEQUENCE [LARGE SCALE GENOMIC DNA]</scope>
    <source>
        <strain evidence="9 10">M5HDSG1-1</strain>
    </source>
</reference>
<dbReference type="GO" id="GO:0005886">
    <property type="term" value="C:plasma membrane"/>
    <property type="evidence" value="ECO:0007669"/>
    <property type="project" value="UniProtKB-SubCell"/>
</dbReference>
<feature type="transmembrane region" description="Helical" evidence="8">
    <location>
        <begin position="148"/>
        <end position="168"/>
    </location>
</feature>
<keyword evidence="3" id="KW-0813">Transport</keyword>
<evidence type="ECO:0000256" key="6">
    <source>
        <dbReference type="ARBA" id="ARBA00022989"/>
    </source>
</evidence>
<gene>
    <name evidence="9" type="ORF">EM808_16045</name>
</gene>
<evidence type="ECO:0000256" key="2">
    <source>
        <dbReference type="ARBA" id="ARBA00010735"/>
    </source>
</evidence>
<keyword evidence="10" id="KW-1185">Reference proteome</keyword>
<feature type="transmembrane region" description="Helical" evidence="8">
    <location>
        <begin position="174"/>
        <end position="192"/>
    </location>
</feature>
<dbReference type="PANTHER" id="PTHR34979">
    <property type="entry name" value="INNER MEMBRANE PROTEIN YGAZ"/>
    <property type="match status" value="1"/>
</dbReference>
<evidence type="ECO:0000256" key="7">
    <source>
        <dbReference type="ARBA" id="ARBA00023136"/>
    </source>
</evidence>
<feature type="transmembrane region" description="Helical" evidence="8">
    <location>
        <begin position="225"/>
        <end position="242"/>
    </location>
</feature>
<dbReference type="PANTHER" id="PTHR34979:SF1">
    <property type="entry name" value="INNER MEMBRANE PROTEIN YGAZ"/>
    <property type="match status" value="1"/>
</dbReference>
<protein>
    <submittedName>
        <fullName evidence="9">Branched-chain amino acid ABC transporter permease</fullName>
    </submittedName>
</protein>
<sequence length="243" mass="26602">MSLNTSYSHVSPRSEPDDSFFQGVRACIPTLITYLSIGFACGLVQKTAGLSLAEISLLTLFVYSGSAQFIVASMYLINPPIAVITTIFFVNLRHLLLSAALSPFFQHVSPFRNMLIGAILTDETFGVALQKSVQKNNLSEKWMHGLNITAYINWFIANLSGAYFAQWITNTDVLGLEFALPAIFIGLLVITIAERKTLLSDLVVSILAVLLLLISSLWFSSSFSILIATILAASIGLVMSKWK</sequence>
<comment type="similarity">
    <text evidence="2">Belongs to the AzlC family.</text>
</comment>
<dbReference type="Proteomes" id="UP000288024">
    <property type="component" value="Unassembled WGS sequence"/>
</dbReference>
<feature type="transmembrane region" description="Helical" evidence="8">
    <location>
        <begin position="199"/>
        <end position="219"/>
    </location>
</feature>
<dbReference type="Pfam" id="PF03591">
    <property type="entry name" value="AzlC"/>
    <property type="match status" value="1"/>
</dbReference>
<feature type="transmembrane region" description="Helical" evidence="8">
    <location>
        <begin position="83"/>
        <end position="105"/>
    </location>
</feature>
<keyword evidence="6 8" id="KW-1133">Transmembrane helix</keyword>
<evidence type="ECO:0000256" key="1">
    <source>
        <dbReference type="ARBA" id="ARBA00004651"/>
    </source>
</evidence>
<dbReference type="InterPro" id="IPR011606">
    <property type="entry name" value="Brnchd-chn_aa_trnsp_permease"/>
</dbReference>
<feature type="transmembrane region" description="Helical" evidence="8">
    <location>
        <begin position="20"/>
        <end position="43"/>
    </location>
</feature>
<accession>A0A3S2X7Q7</accession>
<name>A0A3S2X7Q7_9BACI</name>
<proteinExistence type="inferred from homology"/>
<evidence type="ECO:0000256" key="5">
    <source>
        <dbReference type="ARBA" id="ARBA00022692"/>
    </source>
</evidence>
<dbReference type="AlphaFoldDB" id="A0A3S2X7Q7"/>
<dbReference type="RefSeq" id="WP_127739229.1">
    <property type="nucleotide sequence ID" value="NZ_RZTZ01000006.1"/>
</dbReference>
<evidence type="ECO:0000256" key="8">
    <source>
        <dbReference type="SAM" id="Phobius"/>
    </source>
</evidence>
<comment type="subcellular location">
    <subcellularLocation>
        <location evidence="1">Cell membrane</location>
        <topology evidence="1">Multi-pass membrane protein</topology>
    </subcellularLocation>
</comment>
<evidence type="ECO:0000256" key="4">
    <source>
        <dbReference type="ARBA" id="ARBA00022475"/>
    </source>
</evidence>
<dbReference type="GO" id="GO:1903785">
    <property type="term" value="P:L-valine transmembrane transport"/>
    <property type="evidence" value="ECO:0007669"/>
    <property type="project" value="TreeGrafter"/>
</dbReference>
<evidence type="ECO:0000313" key="9">
    <source>
        <dbReference type="EMBL" id="RVT60757.1"/>
    </source>
</evidence>
<evidence type="ECO:0000256" key="3">
    <source>
        <dbReference type="ARBA" id="ARBA00022448"/>
    </source>
</evidence>
<feature type="transmembrane region" description="Helical" evidence="8">
    <location>
        <begin position="55"/>
        <end position="77"/>
    </location>
</feature>
<dbReference type="EMBL" id="RZTZ01000006">
    <property type="protein sequence ID" value="RVT60757.1"/>
    <property type="molecule type" value="Genomic_DNA"/>
</dbReference>
<keyword evidence="7 8" id="KW-0472">Membrane</keyword>
<comment type="caution">
    <text evidence="9">The sequence shown here is derived from an EMBL/GenBank/DDBJ whole genome shotgun (WGS) entry which is preliminary data.</text>
</comment>
<keyword evidence="5 8" id="KW-0812">Transmembrane</keyword>